<organism evidence="2 3">
    <name type="scientific">Alienimonas chondri</name>
    <dbReference type="NCBI Taxonomy" id="2681879"/>
    <lineage>
        <taxon>Bacteria</taxon>
        <taxon>Pseudomonadati</taxon>
        <taxon>Planctomycetota</taxon>
        <taxon>Planctomycetia</taxon>
        <taxon>Planctomycetales</taxon>
        <taxon>Planctomycetaceae</taxon>
        <taxon>Alienimonas</taxon>
    </lineage>
</organism>
<keyword evidence="1" id="KW-0812">Transmembrane</keyword>
<protein>
    <submittedName>
        <fullName evidence="2">Uncharacterized protein</fullName>
    </submittedName>
</protein>
<keyword evidence="1" id="KW-0472">Membrane</keyword>
<dbReference type="Proteomes" id="UP000609651">
    <property type="component" value="Unassembled WGS sequence"/>
</dbReference>
<dbReference type="RefSeq" id="WP_171183310.1">
    <property type="nucleotide sequence ID" value="NZ_WTPX01000008.1"/>
</dbReference>
<keyword evidence="3" id="KW-1185">Reference proteome</keyword>
<feature type="transmembrane region" description="Helical" evidence="1">
    <location>
        <begin position="44"/>
        <end position="64"/>
    </location>
</feature>
<comment type="caution">
    <text evidence="2">The sequence shown here is derived from an EMBL/GenBank/DDBJ whole genome shotgun (WGS) entry which is preliminary data.</text>
</comment>
<evidence type="ECO:0000313" key="3">
    <source>
        <dbReference type="Proteomes" id="UP000609651"/>
    </source>
</evidence>
<proteinExistence type="predicted"/>
<gene>
    <name evidence="2" type="ORF">LzC2_04580</name>
</gene>
<reference evidence="2 3" key="1">
    <citation type="journal article" date="2020" name="Syst. Appl. Microbiol.">
        <title>Alienimonas chondri sp. nov., a novel planctomycete isolated from the biofilm of the red alga Chondrus crispus.</title>
        <authorList>
            <person name="Vitorino I."/>
            <person name="Albuquerque L."/>
            <person name="Wiegand S."/>
            <person name="Kallscheuer N."/>
            <person name="da Costa M.S."/>
            <person name="Lobo-da-Cunha A."/>
            <person name="Jogler C."/>
            <person name="Lage O.M."/>
        </authorList>
    </citation>
    <scope>NUCLEOTIDE SEQUENCE [LARGE SCALE GENOMIC DNA]</scope>
    <source>
        <strain evidence="2 3">LzC2</strain>
    </source>
</reference>
<name>A0ABX1V8W6_9PLAN</name>
<feature type="transmembrane region" description="Helical" evidence="1">
    <location>
        <begin position="7"/>
        <end position="24"/>
    </location>
</feature>
<evidence type="ECO:0000313" key="2">
    <source>
        <dbReference type="EMBL" id="NNJ24401.1"/>
    </source>
</evidence>
<dbReference type="EMBL" id="WTPX01000008">
    <property type="protein sequence ID" value="NNJ24401.1"/>
    <property type="molecule type" value="Genomic_DNA"/>
</dbReference>
<sequence length="92" mass="10100">MKKRYGVLAFLALVSAGFFLWSLAWLRGGRLEDELSLSVQVQAYAGLAVMAAAPFLAGLLVFVFNRRAAGRQGEVGILPVESDDDQRSRVER</sequence>
<accession>A0ABX1V8W6</accession>
<keyword evidence="1" id="KW-1133">Transmembrane helix</keyword>
<evidence type="ECO:0000256" key="1">
    <source>
        <dbReference type="SAM" id="Phobius"/>
    </source>
</evidence>